<feature type="transmembrane region" description="Helical" evidence="1">
    <location>
        <begin position="7"/>
        <end position="26"/>
    </location>
</feature>
<dbReference type="RefSeq" id="WP_093262660.1">
    <property type="nucleotide sequence ID" value="NZ_FNOK01000005.1"/>
</dbReference>
<dbReference type="OrthoDB" id="4303577at2"/>
<proteinExistence type="predicted"/>
<keyword evidence="3" id="KW-1185">Reference proteome</keyword>
<gene>
    <name evidence="2" type="ORF">SAMN05216215_1005117</name>
</gene>
<name>A0A1H2WBL8_9PSEU</name>
<evidence type="ECO:0000313" key="2">
    <source>
        <dbReference type="EMBL" id="SDW78073.1"/>
    </source>
</evidence>
<evidence type="ECO:0000256" key="1">
    <source>
        <dbReference type="SAM" id="Phobius"/>
    </source>
</evidence>
<organism evidence="2 3">
    <name type="scientific">Saccharopolyspora shandongensis</name>
    <dbReference type="NCBI Taxonomy" id="418495"/>
    <lineage>
        <taxon>Bacteria</taxon>
        <taxon>Bacillati</taxon>
        <taxon>Actinomycetota</taxon>
        <taxon>Actinomycetes</taxon>
        <taxon>Pseudonocardiales</taxon>
        <taxon>Pseudonocardiaceae</taxon>
        <taxon>Saccharopolyspora</taxon>
    </lineage>
</organism>
<sequence length="316" mass="34161">MTYRTRFLAVWGLWVVAVTAVLFFGIRAFRDRLPDPIASHWGFSGAPDDSTPVAVFLIFVSVGWLVLGSAVAGYAARGWRRRRTRAAAGAILTAGAVFMIGLAALTVWSNLDVAEWRQARSMNWQMIPVLLIAALAGRLGWFAYHRGPDEAAQDAAEGPELALKPGQRAVWLASVSSRALSAGGWLLLLVAAATAVFQPWPIVLAPLLAGAACLALSSARVQIDERGVRVAFGPQRWPARLIPLAKIDGVRVETRRPLEVGGWGYRVLPSSTAIMLRGGECLVLRLTSGRDFYISVDHAERGAELVNALITERSAL</sequence>
<accession>A0A1H2WBL8</accession>
<dbReference type="STRING" id="418495.SAMN05216215_1005117"/>
<protein>
    <submittedName>
        <fullName evidence="2">Uncharacterized protein</fullName>
    </submittedName>
</protein>
<keyword evidence="1" id="KW-0472">Membrane</keyword>
<feature type="transmembrane region" description="Helical" evidence="1">
    <location>
        <begin position="169"/>
        <end position="194"/>
    </location>
</feature>
<keyword evidence="1" id="KW-1133">Transmembrane helix</keyword>
<dbReference type="EMBL" id="FNOK01000005">
    <property type="protein sequence ID" value="SDW78073.1"/>
    <property type="molecule type" value="Genomic_DNA"/>
</dbReference>
<dbReference type="Proteomes" id="UP000199529">
    <property type="component" value="Unassembled WGS sequence"/>
</dbReference>
<keyword evidence="1" id="KW-0812">Transmembrane</keyword>
<reference evidence="3" key="1">
    <citation type="submission" date="2016-10" db="EMBL/GenBank/DDBJ databases">
        <authorList>
            <person name="Varghese N."/>
            <person name="Submissions S."/>
        </authorList>
    </citation>
    <scope>NUCLEOTIDE SEQUENCE [LARGE SCALE GENOMIC DNA]</scope>
    <source>
        <strain evidence="3">CGMCC 4.3530</strain>
    </source>
</reference>
<feature type="transmembrane region" description="Helical" evidence="1">
    <location>
        <begin position="87"/>
        <end position="111"/>
    </location>
</feature>
<dbReference type="AlphaFoldDB" id="A0A1H2WBL8"/>
<feature type="transmembrane region" description="Helical" evidence="1">
    <location>
        <begin position="123"/>
        <end position="144"/>
    </location>
</feature>
<evidence type="ECO:0000313" key="3">
    <source>
        <dbReference type="Proteomes" id="UP000199529"/>
    </source>
</evidence>
<feature type="transmembrane region" description="Helical" evidence="1">
    <location>
        <begin position="53"/>
        <end position="75"/>
    </location>
</feature>
<feature type="transmembrane region" description="Helical" evidence="1">
    <location>
        <begin position="200"/>
        <end position="219"/>
    </location>
</feature>